<feature type="transmembrane region" description="Helical" evidence="2">
    <location>
        <begin position="143"/>
        <end position="162"/>
    </location>
</feature>
<keyword evidence="4" id="KW-1185">Reference proteome</keyword>
<gene>
    <name evidence="3" type="ORF">SCD92_02740</name>
</gene>
<accession>A0ABU4RTP2</accession>
<protein>
    <submittedName>
        <fullName evidence="3">Uncharacterized protein</fullName>
    </submittedName>
</protein>
<keyword evidence="2" id="KW-0472">Membrane</keyword>
<evidence type="ECO:0000313" key="3">
    <source>
        <dbReference type="EMBL" id="MDX6848260.1"/>
    </source>
</evidence>
<feature type="region of interest" description="Disordered" evidence="1">
    <location>
        <begin position="171"/>
        <end position="203"/>
    </location>
</feature>
<keyword evidence="2" id="KW-1133">Transmembrane helix</keyword>
<reference evidence="3 4" key="1">
    <citation type="submission" date="2023-11" db="EMBL/GenBank/DDBJ databases">
        <title>Gilvimarinus fulvus sp. nov., isolated from the surface of Kelp.</title>
        <authorList>
            <person name="Sun Y.Y."/>
            <person name="Gong Y."/>
            <person name="Du Z.J."/>
        </authorList>
    </citation>
    <scope>NUCLEOTIDE SEQUENCE [LARGE SCALE GENOMIC DNA]</scope>
    <source>
        <strain evidence="3 4">SDUM040013</strain>
    </source>
</reference>
<sequence>MTLKQTLSRHPLLGLCLCLMVLLGLTGAMLTLHFAAQQQATSASQYGNALAESAASQAVEPALSQDMISLQVILQAVAQQPNVSGATIHDVENQLLVQSGSGNAPPHYSELNFTAPITLDTHIAGHLGVTLALPPIQQVYDSFIWAWALTVFIAMLVCVLAYRRLSQQQGAGKEPAHDLEQTAADSQGVEDEPSEQEIAGAESTDSHCVTVKLQLLNINKLEQQLSLNNYQSCLKKFDRLVKGILALYEGEKNTLENGRLTLSVTSDNLDDASFYGICIGHLACELSQQQPSPRLKISVTVTTPDGSSQRTPEQTQLPDAGTIWVDPALHSPALASHVSITERQQVAVIKPPYQALLERQCKQLQAALHQDAE</sequence>
<comment type="caution">
    <text evidence="3">The sequence shown here is derived from an EMBL/GenBank/DDBJ whole genome shotgun (WGS) entry which is preliminary data.</text>
</comment>
<keyword evidence="2" id="KW-0812">Transmembrane</keyword>
<dbReference type="RefSeq" id="WP_302722998.1">
    <property type="nucleotide sequence ID" value="NZ_JAULRU010000577.1"/>
</dbReference>
<dbReference type="Proteomes" id="UP001273505">
    <property type="component" value="Unassembled WGS sequence"/>
</dbReference>
<proteinExistence type="predicted"/>
<organism evidence="3 4">
    <name type="scientific">Gilvimarinus gilvus</name>
    <dbReference type="NCBI Taxonomy" id="3058038"/>
    <lineage>
        <taxon>Bacteria</taxon>
        <taxon>Pseudomonadati</taxon>
        <taxon>Pseudomonadota</taxon>
        <taxon>Gammaproteobacteria</taxon>
        <taxon>Cellvibrionales</taxon>
        <taxon>Cellvibrionaceae</taxon>
        <taxon>Gilvimarinus</taxon>
    </lineage>
</organism>
<evidence type="ECO:0000313" key="4">
    <source>
        <dbReference type="Proteomes" id="UP001273505"/>
    </source>
</evidence>
<dbReference type="EMBL" id="JAXAFO010000003">
    <property type="protein sequence ID" value="MDX6848260.1"/>
    <property type="molecule type" value="Genomic_DNA"/>
</dbReference>
<name>A0ABU4RTP2_9GAMM</name>
<evidence type="ECO:0000256" key="2">
    <source>
        <dbReference type="SAM" id="Phobius"/>
    </source>
</evidence>
<evidence type="ECO:0000256" key="1">
    <source>
        <dbReference type="SAM" id="MobiDB-lite"/>
    </source>
</evidence>